<dbReference type="RefSeq" id="WP_184793062.1">
    <property type="nucleotide sequence ID" value="NZ_BONT01000117.1"/>
</dbReference>
<gene>
    <name evidence="2" type="ORF">HNR73_007889</name>
</gene>
<evidence type="ECO:0000313" key="2">
    <source>
        <dbReference type="EMBL" id="MBB6039990.1"/>
    </source>
</evidence>
<feature type="domain" description="DUF7919" evidence="1">
    <location>
        <begin position="2"/>
        <end position="130"/>
    </location>
</feature>
<dbReference type="Pfam" id="PF25535">
    <property type="entry name" value="DUF7919"/>
    <property type="match status" value="1"/>
</dbReference>
<proteinExistence type="predicted"/>
<accession>A0A841G7E5</accession>
<reference evidence="2 3" key="1">
    <citation type="submission" date="2020-08" db="EMBL/GenBank/DDBJ databases">
        <title>Genomic Encyclopedia of Type Strains, Phase IV (KMG-IV): sequencing the most valuable type-strain genomes for metagenomic binning, comparative biology and taxonomic classification.</title>
        <authorList>
            <person name="Goeker M."/>
        </authorList>
    </citation>
    <scope>NUCLEOTIDE SEQUENCE [LARGE SCALE GENOMIC DNA]</scope>
    <source>
        <strain evidence="2 3">YIM 65646</strain>
    </source>
</reference>
<evidence type="ECO:0000259" key="1">
    <source>
        <dbReference type="Pfam" id="PF25535"/>
    </source>
</evidence>
<protein>
    <recommendedName>
        <fullName evidence="1">DUF7919 domain-containing protein</fullName>
    </recommendedName>
</protein>
<name>A0A841G7E5_9ACTN</name>
<organism evidence="2 3">
    <name type="scientific">Phytomonospora endophytica</name>
    <dbReference type="NCBI Taxonomy" id="714109"/>
    <lineage>
        <taxon>Bacteria</taxon>
        <taxon>Bacillati</taxon>
        <taxon>Actinomycetota</taxon>
        <taxon>Actinomycetes</taxon>
        <taxon>Micromonosporales</taxon>
        <taxon>Micromonosporaceae</taxon>
        <taxon>Phytomonospora</taxon>
    </lineage>
</organism>
<dbReference type="EMBL" id="JACHGT010000029">
    <property type="protein sequence ID" value="MBB6039990.1"/>
    <property type="molecule type" value="Genomic_DNA"/>
</dbReference>
<dbReference type="InterPro" id="IPR057679">
    <property type="entry name" value="DUF7919"/>
</dbReference>
<comment type="caution">
    <text evidence="2">The sequence shown here is derived from an EMBL/GenBank/DDBJ whole genome shotgun (WGS) entry which is preliminary data.</text>
</comment>
<sequence length="138" mass="15405">MTHFEDLTVYDYLEPEQRDPRSRKPMLNVGWLDPAHDHPMADADPALVEALCVLVVDVQHLMRGVHACEFCPKPVVPVLSNPHDPTGSTMLGNGEIHVVGNGMRFAAPTMVIHYISEHYYRPPDEFTAAALRHAARLA</sequence>
<dbReference type="AlphaFoldDB" id="A0A841G7E5"/>
<dbReference type="Proteomes" id="UP000548476">
    <property type="component" value="Unassembled WGS sequence"/>
</dbReference>
<evidence type="ECO:0000313" key="3">
    <source>
        <dbReference type="Proteomes" id="UP000548476"/>
    </source>
</evidence>
<keyword evidence="3" id="KW-1185">Reference proteome</keyword>